<evidence type="ECO:0000313" key="1">
    <source>
        <dbReference type="EMBL" id="DAD81743.1"/>
    </source>
</evidence>
<name>A0A8S5MI79_9CAUD</name>
<sequence>MTAYPGTRACEGLPFLLDIHTYSSSPIRVTPMALYTGTGEKTENMVALNVLE</sequence>
<dbReference type="EMBL" id="BK014906">
    <property type="protein sequence ID" value="DAD81743.1"/>
    <property type="molecule type" value="Genomic_DNA"/>
</dbReference>
<organism evidence="1">
    <name type="scientific">Myoviridae sp. ct9Ns12</name>
    <dbReference type="NCBI Taxonomy" id="2826626"/>
    <lineage>
        <taxon>Viruses</taxon>
        <taxon>Duplodnaviria</taxon>
        <taxon>Heunggongvirae</taxon>
        <taxon>Uroviricota</taxon>
        <taxon>Caudoviricetes</taxon>
    </lineage>
</organism>
<reference evidence="1" key="1">
    <citation type="journal article" date="2021" name="Proc. Natl. Acad. Sci. U.S.A.">
        <title>A Catalog of Tens of Thousands of Viruses from Human Metagenomes Reveals Hidden Associations with Chronic Diseases.</title>
        <authorList>
            <person name="Tisza M.J."/>
            <person name="Buck C.B."/>
        </authorList>
    </citation>
    <scope>NUCLEOTIDE SEQUENCE</scope>
    <source>
        <strain evidence="1">Ct9Ns12</strain>
    </source>
</reference>
<proteinExistence type="predicted"/>
<protein>
    <submittedName>
        <fullName evidence="1">Uncharacterized protein</fullName>
    </submittedName>
</protein>
<accession>A0A8S5MI79</accession>